<evidence type="ECO:0000313" key="3">
    <source>
        <dbReference type="EMBL" id="KAK3025894.1"/>
    </source>
</evidence>
<dbReference type="InterPro" id="IPR005162">
    <property type="entry name" value="Retrotrans_gag_dom"/>
</dbReference>
<dbReference type="EMBL" id="JAVXUP010000526">
    <property type="protein sequence ID" value="KAK3025894.1"/>
    <property type="molecule type" value="Genomic_DNA"/>
</dbReference>
<proteinExistence type="predicted"/>
<dbReference type="Pfam" id="PF03732">
    <property type="entry name" value="Retrotrans_gag"/>
    <property type="match status" value="1"/>
</dbReference>
<reference evidence="3" key="1">
    <citation type="submission" date="2022-12" db="EMBL/GenBank/DDBJ databases">
        <title>Draft genome assemblies for two species of Escallonia (Escalloniales).</title>
        <authorList>
            <person name="Chanderbali A."/>
            <person name="Dervinis C."/>
            <person name="Anghel I."/>
            <person name="Soltis D."/>
            <person name="Soltis P."/>
            <person name="Zapata F."/>
        </authorList>
    </citation>
    <scope>NUCLEOTIDE SEQUENCE</scope>
    <source>
        <strain evidence="3">UCBG64.0493</strain>
        <tissue evidence="3">Leaf</tissue>
    </source>
</reference>
<feature type="domain" description="Retrotransposon gag" evidence="2">
    <location>
        <begin position="16"/>
        <end position="78"/>
    </location>
</feature>
<dbReference type="Proteomes" id="UP001188597">
    <property type="component" value="Unassembled WGS sequence"/>
</dbReference>
<evidence type="ECO:0000256" key="1">
    <source>
        <dbReference type="SAM" id="MobiDB-lite"/>
    </source>
</evidence>
<feature type="compositionally biased region" description="Polar residues" evidence="1">
    <location>
        <begin position="123"/>
        <end position="134"/>
    </location>
</feature>
<evidence type="ECO:0000313" key="4">
    <source>
        <dbReference type="Proteomes" id="UP001188597"/>
    </source>
</evidence>
<gene>
    <name evidence="3" type="ORF">RJ639_041691</name>
</gene>
<feature type="region of interest" description="Disordered" evidence="1">
    <location>
        <begin position="120"/>
        <end position="159"/>
    </location>
</feature>
<dbReference type="AlphaFoldDB" id="A0AA88WGN8"/>
<keyword evidence="4" id="KW-1185">Reference proteome</keyword>
<organism evidence="3 4">
    <name type="scientific">Escallonia herrerae</name>
    <dbReference type="NCBI Taxonomy" id="1293975"/>
    <lineage>
        <taxon>Eukaryota</taxon>
        <taxon>Viridiplantae</taxon>
        <taxon>Streptophyta</taxon>
        <taxon>Embryophyta</taxon>
        <taxon>Tracheophyta</taxon>
        <taxon>Spermatophyta</taxon>
        <taxon>Magnoliopsida</taxon>
        <taxon>eudicotyledons</taxon>
        <taxon>Gunneridae</taxon>
        <taxon>Pentapetalae</taxon>
        <taxon>asterids</taxon>
        <taxon>campanulids</taxon>
        <taxon>Escalloniales</taxon>
        <taxon>Escalloniaceae</taxon>
        <taxon>Escallonia</taxon>
    </lineage>
</organism>
<comment type="caution">
    <text evidence="3">The sequence shown here is derived from an EMBL/GenBank/DDBJ whole genome shotgun (WGS) entry which is preliminary data.</text>
</comment>
<name>A0AA88WGN8_9ASTE</name>
<evidence type="ECO:0000259" key="2">
    <source>
        <dbReference type="Pfam" id="PF03732"/>
    </source>
</evidence>
<accession>A0AA88WGN8</accession>
<protein>
    <recommendedName>
        <fullName evidence="2">Retrotransposon gag domain-containing protein</fullName>
    </recommendedName>
</protein>
<sequence length="159" mass="18549">MASGRSVGAAVADHEIFLDKYFPRKVKDDMVEKFLKLEQGEDETIKDYEARFARLPRFATYGIDTEERRATRFKNGLKYGIQKFLTAVTLDMYDQVLDKLREWRKRSRLGTIQNVYNKLCSPPLSNQNEGQTSKQSKRIKEEKSKADDGGHPELRRKDR</sequence>
<feature type="compositionally biased region" description="Basic and acidic residues" evidence="1">
    <location>
        <begin position="138"/>
        <end position="159"/>
    </location>
</feature>